<dbReference type="EMBL" id="BGPR01000293">
    <property type="protein sequence ID" value="GBM10993.1"/>
    <property type="molecule type" value="Genomic_DNA"/>
</dbReference>
<dbReference type="AlphaFoldDB" id="A0A4Y2D2S3"/>
<name>A0A4Y2D2S3_ARAVE</name>
<keyword evidence="2" id="KW-1185">Reference proteome</keyword>
<dbReference type="Proteomes" id="UP000499080">
    <property type="component" value="Unassembled WGS sequence"/>
</dbReference>
<gene>
    <name evidence="1" type="ORF">AVEN_1328_1</name>
</gene>
<evidence type="ECO:0000313" key="1">
    <source>
        <dbReference type="EMBL" id="GBM10993.1"/>
    </source>
</evidence>
<comment type="caution">
    <text evidence="1">The sequence shown here is derived from an EMBL/GenBank/DDBJ whole genome shotgun (WGS) entry which is preliminary data.</text>
</comment>
<accession>A0A4Y2D2S3</accession>
<sequence>MMWPDIINHENGFIPNFCSVRDHSKAEDLIPMLLSLSVSFLVMYRSMRSSIYTPTQTITPLPPNRTLSYTYAGLFRVSRSLQMIIRLLSVCTLKRDSSMKITLLHSARLHLRCSCANLLREALWSALNETQTIGL</sequence>
<evidence type="ECO:0000313" key="2">
    <source>
        <dbReference type="Proteomes" id="UP000499080"/>
    </source>
</evidence>
<reference evidence="1 2" key="1">
    <citation type="journal article" date="2019" name="Sci. Rep.">
        <title>Orb-weaving spider Araneus ventricosus genome elucidates the spidroin gene catalogue.</title>
        <authorList>
            <person name="Kono N."/>
            <person name="Nakamura H."/>
            <person name="Ohtoshi R."/>
            <person name="Moran D.A.P."/>
            <person name="Shinohara A."/>
            <person name="Yoshida Y."/>
            <person name="Fujiwara M."/>
            <person name="Mori M."/>
            <person name="Tomita M."/>
            <person name="Arakawa K."/>
        </authorList>
    </citation>
    <scope>NUCLEOTIDE SEQUENCE [LARGE SCALE GENOMIC DNA]</scope>
</reference>
<organism evidence="1 2">
    <name type="scientific">Araneus ventricosus</name>
    <name type="common">Orbweaver spider</name>
    <name type="synonym">Epeira ventricosa</name>
    <dbReference type="NCBI Taxonomy" id="182803"/>
    <lineage>
        <taxon>Eukaryota</taxon>
        <taxon>Metazoa</taxon>
        <taxon>Ecdysozoa</taxon>
        <taxon>Arthropoda</taxon>
        <taxon>Chelicerata</taxon>
        <taxon>Arachnida</taxon>
        <taxon>Araneae</taxon>
        <taxon>Araneomorphae</taxon>
        <taxon>Entelegynae</taxon>
        <taxon>Araneoidea</taxon>
        <taxon>Araneidae</taxon>
        <taxon>Araneus</taxon>
    </lineage>
</organism>
<protein>
    <submittedName>
        <fullName evidence="1">Uncharacterized protein</fullName>
    </submittedName>
</protein>
<proteinExistence type="predicted"/>